<gene>
    <name evidence="2" type="ORF">BD94_2771</name>
</gene>
<dbReference type="eggNOG" id="COG2608">
    <property type="taxonomic scope" value="Bacteria"/>
</dbReference>
<dbReference type="CDD" id="cd00371">
    <property type="entry name" value="HMA"/>
    <property type="match status" value="1"/>
</dbReference>
<evidence type="ECO:0000313" key="2">
    <source>
        <dbReference type="EMBL" id="AIL46546.1"/>
    </source>
</evidence>
<reference evidence="2" key="2">
    <citation type="journal article" date="2015" name="Genome Biol. Evol.">
        <title>Complete Genome Sequence and Transcriptomic Analysis of the Novel Pathogen Elizabethkingia anophelis in Response to Oxidative Stress.</title>
        <authorList>
            <person name="Li Y."/>
            <person name="Liu Y."/>
            <person name="Chew S.C."/>
            <person name="Tay M."/>
            <person name="Salido M.M."/>
            <person name="Teo J."/>
            <person name="Lauro F.M."/>
            <person name="Givskov M."/>
            <person name="Yang L."/>
        </authorList>
    </citation>
    <scope>NUCLEOTIDE SEQUENCE</scope>
    <source>
        <strain evidence="2">NUHP1</strain>
    </source>
</reference>
<dbReference type="InterPro" id="IPR036163">
    <property type="entry name" value="HMA_dom_sf"/>
</dbReference>
<sequence>MEDKNFQFKTNLNCTSCVAKVESELNNTDGISEWSVDVANSNKTLTVKAEGISEEEVINIIKKKGFHAEPLSIKA</sequence>
<dbReference type="RefSeq" id="WP_009091669.1">
    <property type="nucleotide sequence ID" value="NZ_CP007547.1"/>
</dbReference>
<protein>
    <recommendedName>
        <fullName evidence="1">HMA domain-containing protein</fullName>
    </recommendedName>
</protein>
<evidence type="ECO:0000313" key="3">
    <source>
        <dbReference type="Proteomes" id="UP000028933"/>
    </source>
</evidence>
<dbReference type="EMBL" id="CP007547">
    <property type="protein sequence ID" value="AIL46546.1"/>
    <property type="molecule type" value="Genomic_DNA"/>
</dbReference>
<dbReference type="STRING" id="1338011.BD94_2771"/>
<dbReference type="HOGENOM" id="CLU_134973_7_3_10"/>
<dbReference type="PROSITE" id="PS50846">
    <property type="entry name" value="HMA_2"/>
    <property type="match status" value="1"/>
</dbReference>
<dbReference type="Pfam" id="PF00403">
    <property type="entry name" value="HMA"/>
    <property type="match status" value="1"/>
</dbReference>
<reference evidence="2" key="1">
    <citation type="journal article" date="2013" name="Lancet">
        <title>First case of E anophelis outbreak in an intensive-care unit.</title>
        <authorList>
            <person name="Teo J."/>
            <person name="Tan S.Y."/>
            <person name="Tay M."/>
            <person name="Ding Y."/>
            <person name="Kjelleberg S."/>
            <person name="Givskov M."/>
            <person name="Lin R.T."/>
            <person name="Yang L."/>
        </authorList>
    </citation>
    <scope>NUCLEOTIDE SEQUENCE [LARGE SCALE GENOMIC DNA]</scope>
    <source>
        <strain evidence="2">NUHP1</strain>
    </source>
</reference>
<dbReference type="AlphaFoldDB" id="A0A077EFY6"/>
<evidence type="ECO:0000259" key="1">
    <source>
        <dbReference type="PROSITE" id="PS50846"/>
    </source>
</evidence>
<proteinExistence type="predicted"/>
<feature type="domain" description="HMA" evidence="1">
    <location>
        <begin position="3"/>
        <end position="69"/>
    </location>
</feature>
<organism evidence="2 3">
    <name type="scientific">Elizabethkingia anophelis NUHP1</name>
    <dbReference type="NCBI Taxonomy" id="1338011"/>
    <lineage>
        <taxon>Bacteria</taxon>
        <taxon>Pseudomonadati</taxon>
        <taxon>Bacteroidota</taxon>
        <taxon>Flavobacteriia</taxon>
        <taxon>Flavobacteriales</taxon>
        <taxon>Weeksellaceae</taxon>
        <taxon>Elizabethkingia</taxon>
    </lineage>
</organism>
<dbReference type="KEGG" id="eao:BD94_2771"/>
<dbReference type="GO" id="GO:0046872">
    <property type="term" value="F:metal ion binding"/>
    <property type="evidence" value="ECO:0007669"/>
    <property type="project" value="InterPro"/>
</dbReference>
<dbReference type="SUPFAM" id="SSF55008">
    <property type="entry name" value="HMA, heavy metal-associated domain"/>
    <property type="match status" value="1"/>
</dbReference>
<dbReference type="Proteomes" id="UP000028933">
    <property type="component" value="Chromosome"/>
</dbReference>
<dbReference type="GeneID" id="56683912"/>
<accession>A0A077EFY6</accession>
<dbReference type="Gene3D" id="3.30.70.100">
    <property type="match status" value="1"/>
</dbReference>
<name>A0A077EFY6_9FLAO</name>
<dbReference type="InterPro" id="IPR006121">
    <property type="entry name" value="HMA_dom"/>
</dbReference>